<dbReference type="AlphaFoldDB" id="A0AAW0D3Z9"/>
<name>A0AAW0D3Z9_9AGAR</name>
<reference evidence="1 2" key="1">
    <citation type="journal article" date="2024" name="J Genomics">
        <title>Draft genome sequencing and assembly of Favolaschia claudopus CIRM-BRFM 2984 isolated from oak limbs.</title>
        <authorList>
            <person name="Navarro D."/>
            <person name="Drula E."/>
            <person name="Chaduli D."/>
            <person name="Cazenave R."/>
            <person name="Ahrendt S."/>
            <person name="Wang J."/>
            <person name="Lipzen A."/>
            <person name="Daum C."/>
            <person name="Barry K."/>
            <person name="Grigoriev I.V."/>
            <person name="Favel A."/>
            <person name="Rosso M.N."/>
            <person name="Martin F."/>
        </authorList>
    </citation>
    <scope>NUCLEOTIDE SEQUENCE [LARGE SCALE GENOMIC DNA]</scope>
    <source>
        <strain evidence="1 2">CIRM-BRFM 2984</strain>
    </source>
</reference>
<gene>
    <name evidence="1" type="ORF">R3P38DRAFT_183566</name>
</gene>
<accession>A0AAW0D3Z9</accession>
<dbReference type="EMBL" id="JAWWNJ010000011">
    <property type="protein sequence ID" value="KAK7044937.1"/>
    <property type="molecule type" value="Genomic_DNA"/>
</dbReference>
<evidence type="ECO:0000313" key="1">
    <source>
        <dbReference type="EMBL" id="KAK7044937.1"/>
    </source>
</evidence>
<evidence type="ECO:0000313" key="2">
    <source>
        <dbReference type="Proteomes" id="UP001362999"/>
    </source>
</evidence>
<organism evidence="1 2">
    <name type="scientific">Favolaschia claudopus</name>
    <dbReference type="NCBI Taxonomy" id="2862362"/>
    <lineage>
        <taxon>Eukaryota</taxon>
        <taxon>Fungi</taxon>
        <taxon>Dikarya</taxon>
        <taxon>Basidiomycota</taxon>
        <taxon>Agaricomycotina</taxon>
        <taxon>Agaricomycetes</taxon>
        <taxon>Agaricomycetidae</taxon>
        <taxon>Agaricales</taxon>
        <taxon>Marasmiineae</taxon>
        <taxon>Mycenaceae</taxon>
        <taxon>Favolaschia</taxon>
    </lineage>
</organism>
<comment type="caution">
    <text evidence="1">The sequence shown here is derived from an EMBL/GenBank/DDBJ whole genome shotgun (WGS) entry which is preliminary data.</text>
</comment>
<protein>
    <submittedName>
        <fullName evidence="1">Uncharacterized protein</fullName>
    </submittedName>
</protein>
<sequence length="206" mass="23368">MLRKLFPLIELKPISRFRCELQPNRCKLHEKVVSKRFQVYMCHTSSTDHNSAINHSCSPTHHLLPPHPPRQRRLARIPNDPQIPQSRLQPQHFDYHQTKPASAIPTLRLNINTPRCSIWCHFYTPEGRLAYLTRPTFHDASVPSTAPSPSPSLMTAQICRRSIESAPLTVNGSRLQSVTAFSRVNTSVSTFAERAELSSIISNMSP</sequence>
<proteinExistence type="predicted"/>
<dbReference type="Proteomes" id="UP001362999">
    <property type="component" value="Unassembled WGS sequence"/>
</dbReference>
<keyword evidence="2" id="KW-1185">Reference proteome</keyword>